<accession>A0A248X5V6</accession>
<dbReference type="EMBL" id="SSTF01000001">
    <property type="protein sequence ID" value="THG27929.1"/>
    <property type="molecule type" value="Genomic_DNA"/>
</dbReference>
<reference evidence="1 2" key="1">
    <citation type="submission" date="2019-04" db="EMBL/GenBank/DDBJ databases">
        <title>Microbes associate with the intestines of laboratory mice.</title>
        <authorList>
            <person name="Navarre W."/>
            <person name="Wong E."/>
            <person name="Huang K.C."/>
            <person name="Tropini C."/>
            <person name="Ng K."/>
            <person name="Yu B."/>
        </authorList>
    </citation>
    <scope>NUCLEOTIDE SEQUENCE [LARGE SCALE GENOMIC DNA]</scope>
    <source>
        <strain evidence="1 2">NM87_A27A</strain>
    </source>
</reference>
<name>A0A248X5V6_9BIFI</name>
<sequence length="59" mass="6704">MSSSKLSERAWRMLEAGDDIESVHARTQLSIAVLTGMMHDINRQKRAHTDQPPTTKGRR</sequence>
<proteinExistence type="predicted"/>
<dbReference type="AlphaFoldDB" id="A0A248X5V6"/>
<dbReference type="RefSeq" id="WP_095507822.1">
    <property type="nucleotide sequence ID" value="NZ_CP022544.1"/>
</dbReference>
<evidence type="ECO:0000313" key="1">
    <source>
        <dbReference type="EMBL" id="THG27929.1"/>
    </source>
</evidence>
<gene>
    <name evidence="1" type="ORF">E5991_00285</name>
</gene>
<comment type="caution">
    <text evidence="1">The sequence shown here is derived from an EMBL/GenBank/DDBJ whole genome shotgun (WGS) entry which is preliminary data.</text>
</comment>
<organism evidence="1 2">
    <name type="scientific">Bifidobacterium pseudolongum</name>
    <dbReference type="NCBI Taxonomy" id="1694"/>
    <lineage>
        <taxon>Bacteria</taxon>
        <taxon>Bacillati</taxon>
        <taxon>Actinomycetota</taxon>
        <taxon>Actinomycetes</taxon>
        <taxon>Bifidobacteriales</taxon>
        <taxon>Bifidobacteriaceae</taxon>
        <taxon>Bifidobacterium</taxon>
    </lineage>
</organism>
<protein>
    <submittedName>
        <fullName evidence="1">Uncharacterized protein</fullName>
    </submittedName>
</protein>
<dbReference type="Proteomes" id="UP000306798">
    <property type="component" value="Unassembled WGS sequence"/>
</dbReference>
<evidence type="ECO:0000313" key="2">
    <source>
        <dbReference type="Proteomes" id="UP000306798"/>
    </source>
</evidence>